<evidence type="ECO:0000313" key="4">
    <source>
        <dbReference type="Proteomes" id="UP000289734"/>
    </source>
</evidence>
<evidence type="ECO:0000259" key="2">
    <source>
        <dbReference type="Pfam" id="PF18962"/>
    </source>
</evidence>
<accession>A0A4Q1KJP3</accession>
<dbReference type="SUPFAM" id="SSF63829">
    <property type="entry name" value="Calcium-dependent phosphotriesterase"/>
    <property type="match status" value="1"/>
</dbReference>
<dbReference type="NCBIfam" id="TIGR04183">
    <property type="entry name" value="Por_Secre_tail"/>
    <property type="match status" value="1"/>
</dbReference>
<dbReference type="EMBL" id="SBKQ01000014">
    <property type="protein sequence ID" value="RXR29419.1"/>
    <property type="molecule type" value="Genomic_DNA"/>
</dbReference>
<evidence type="ECO:0000256" key="1">
    <source>
        <dbReference type="ARBA" id="ARBA00022729"/>
    </source>
</evidence>
<protein>
    <submittedName>
        <fullName evidence="3">T9SS type A sorting domain-containing protein</fullName>
    </submittedName>
</protein>
<reference evidence="4" key="1">
    <citation type="submission" date="2019-01" db="EMBL/GenBank/DDBJ databases">
        <title>Cytophagaceae bacterium strain CAR-16.</title>
        <authorList>
            <person name="Chen W.-M."/>
        </authorList>
    </citation>
    <scope>NUCLEOTIDE SEQUENCE [LARGE SCALE GENOMIC DNA]</scope>
    <source>
        <strain evidence="4">ICH-30</strain>
    </source>
</reference>
<dbReference type="Proteomes" id="UP000289734">
    <property type="component" value="Unassembled WGS sequence"/>
</dbReference>
<dbReference type="Pfam" id="PF18962">
    <property type="entry name" value="Por_Secre_tail"/>
    <property type="match status" value="1"/>
</dbReference>
<comment type="caution">
    <text evidence="3">The sequence shown here is derived from an EMBL/GenBank/DDBJ whole genome shotgun (WGS) entry which is preliminary data.</text>
</comment>
<keyword evidence="4" id="KW-1185">Reference proteome</keyword>
<feature type="domain" description="Secretion system C-terminal sorting" evidence="2">
    <location>
        <begin position="410"/>
        <end position="481"/>
    </location>
</feature>
<evidence type="ECO:0000313" key="3">
    <source>
        <dbReference type="EMBL" id="RXR29419.1"/>
    </source>
</evidence>
<dbReference type="OrthoDB" id="1405326at2"/>
<sequence>MKGIIKLFFFLSFISNGQVNVEWSNYPGGVSVAVNPLNEVYSVNWEYNPGGDITLTKRNSSGTILWEATYDNVDNTRHEVATWIETDSQNNCLVSGTIRSGFSNPVNAASLLMKYNPQGDLLWRVVFEDSFEGSYTRKILVDSSDNIYVLGLGMGPNGMVTRIKKFNSNGETVWNYYDTNGVGAPINMKFTPDNALVVSGRSITGIINGYLKLSLEGNLLWSKTGITSPTVGDIAGDLMGNAYIINGEDVVSNAGSILEKLNSAGNTLWSDTNAMAGSRVEVGSDNYPLISGFPNSGTGGAAFMKYTSEGSVLWQNLNADGPEILLLHGQLKLDAANNAYLSAGNLFNMAVCKINADGTNGWVGLVSGSNSASSFVLAGDNSVYVVGGTTAKLGQAPLGINTTEVALFVIFPNPFSSTFTIQSFIDEGEKQVALYDLSGKLIYEDKFTGFNASLELNAISSGIYIIIIVDKNGKIHKQKLIKN</sequence>
<gene>
    <name evidence="3" type="ORF">EQG68_13110</name>
</gene>
<keyword evidence="1" id="KW-0732">Signal</keyword>
<dbReference type="InterPro" id="IPR026444">
    <property type="entry name" value="Secre_tail"/>
</dbReference>
<name>A0A4Q1KJP3_9FLAO</name>
<proteinExistence type="predicted"/>
<organism evidence="3 4">
    <name type="scientific">Flavobacterium piscinae</name>
    <dbReference type="NCBI Taxonomy" id="2506424"/>
    <lineage>
        <taxon>Bacteria</taxon>
        <taxon>Pseudomonadati</taxon>
        <taxon>Bacteroidota</taxon>
        <taxon>Flavobacteriia</taxon>
        <taxon>Flavobacteriales</taxon>
        <taxon>Flavobacteriaceae</taxon>
        <taxon>Flavobacterium</taxon>
    </lineage>
</organism>
<dbReference type="RefSeq" id="WP_129465345.1">
    <property type="nucleotide sequence ID" value="NZ_SBKQ01000014.1"/>
</dbReference>
<dbReference type="Gene3D" id="2.120.10.30">
    <property type="entry name" value="TolB, C-terminal domain"/>
    <property type="match status" value="1"/>
</dbReference>
<dbReference type="AlphaFoldDB" id="A0A4Q1KJP3"/>
<dbReference type="InterPro" id="IPR011042">
    <property type="entry name" value="6-blade_b-propeller_TolB-like"/>
</dbReference>